<feature type="binding site" evidence="7">
    <location>
        <position position="52"/>
    </location>
    <ligand>
        <name>S-adenosyl-L-methionine</name>
        <dbReference type="ChEBI" id="CHEBI:59789"/>
    </ligand>
</feature>
<dbReference type="InterPro" id="IPR029063">
    <property type="entry name" value="SAM-dependent_MTases_sf"/>
</dbReference>
<reference evidence="8 9" key="1">
    <citation type="submission" date="2018-12" db="EMBL/GenBank/DDBJ databases">
        <title>Genome sequence from the cellulolytic species, Caldicellulosiruptor changbaiensis.</title>
        <authorList>
            <person name="Blumer-Schuette S.E."/>
            <person name="Mendoza C."/>
        </authorList>
    </citation>
    <scope>NUCLEOTIDE SEQUENCE [LARGE SCALE GENOMIC DNA]</scope>
    <source>
        <strain evidence="8 9">CBS-Z</strain>
    </source>
</reference>
<dbReference type="GO" id="GO:0071424">
    <property type="term" value="F:rRNA (cytosine-N4-)-methyltransferase activity"/>
    <property type="evidence" value="ECO:0007669"/>
    <property type="project" value="UniProtKB-UniRule"/>
</dbReference>
<feature type="binding site" evidence="7">
    <location>
        <begin position="32"/>
        <end position="34"/>
    </location>
    <ligand>
        <name>S-adenosyl-L-methionine</name>
        <dbReference type="ChEBI" id="CHEBI:59789"/>
    </ligand>
</feature>
<keyword evidence="9" id="KW-1185">Reference proteome</keyword>
<dbReference type="PANTHER" id="PTHR11265">
    <property type="entry name" value="S-ADENOSYL-METHYLTRANSFERASE MRAW"/>
    <property type="match status" value="1"/>
</dbReference>
<dbReference type="Pfam" id="PF01795">
    <property type="entry name" value="Methyltransf_5"/>
    <property type="match status" value="1"/>
</dbReference>
<evidence type="ECO:0000313" key="9">
    <source>
        <dbReference type="Proteomes" id="UP000282930"/>
    </source>
</evidence>
<dbReference type="PANTHER" id="PTHR11265:SF0">
    <property type="entry name" value="12S RRNA N4-METHYLCYTIDINE METHYLTRANSFERASE"/>
    <property type="match status" value="1"/>
</dbReference>
<comment type="similarity">
    <text evidence="1 7">Belongs to the methyltransferase superfamily. RsmH family.</text>
</comment>
<dbReference type="FunFam" id="1.10.150.170:FF:000001">
    <property type="entry name" value="Ribosomal RNA small subunit methyltransferase H"/>
    <property type="match status" value="1"/>
</dbReference>
<dbReference type="GO" id="GO:0070475">
    <property type="term" value="P:rRNA base methylation"/>
    <property type="evidence" value="ECO:0007669"/>
    <property type="project" value="UniProtKB-UniRule"/>
</dbReference>
<feature type="binding site" evidence="7">
    <location>
        <position position="78"/>
    </location>
    <ligand>
        <name>S-adenosyl-L-methionine</name>
        <dbReference type="ChEBI" id="CHEBI:59789"/>
    </ligand>
</feature>
<evidence type="ECO:0000256" key="1">
    <source>
        <dbReference type="ARBA" id="ARBA00010396"/>
    </source>
</evidence>
<comment type="catalytic activity">
    <reaction evidence="7">
        <text>cytidine(1402) in 16S rRNA + S-adenosyl-L-methionine = N(4)-methylcytidine(1402) in 16S rRNA + S-adenosyl-L-homocysteine + H(+)</text>
        <dbReference type="Rhea" id="RHEA:42928"/>
        <dbReference type="Rhea" id="RHEA-COMP:10286"/>
        <dbReference type="Rhea" id="RHEA-COMP:10287"/>
        <dbReference type="ChEBI" id="CHEBI:15378"/>
        <dbReference type="ChEBI" id="CHEBI:57856"/>
        <dbReference type="ChEBI" id="CHEBI:59789"/>
        <dbReference type="ChEBI" id="CHEBI:74506"/>
        <dbReference type="ChEBI" id="CHEBI:82748"/>
        <dbReference type="EC" id="2.1.1.199"/>
    </reaction>
</comment>
<dbReference type="RefSeq" id="WP_127352364.1">
    <property type="nucleotide sequence ID" value="NZ_CP034791.1"/>
</dbReference>
<dbReference type="SUPFAM" id="SSF53335">
    <property type="entry name" value="S-adenosyl-L-methionine-dependent methyltransferases"/>
    <property type="match status" value="1"/>
</dbReference>
<evidence type="ECO:0000313" key="8">
    <source>
        <dbReference type="EMBL" id="AZT91001.1"/>
    </source>
</evidence>
<evidence type="ECO:0000256" key="3">
    <source>
        <dbReference type="ARBA" id="ARBA00022552"/>
    </source>
</evidence>
<dbReference type="SUPFAM" id="SSF81799">
    <property type="entry name" value="Putative methyltransferase TM0872, insert domain"/>
    <property type="match status" value="1"/>
</dbReference>
<dbReference type="EMBL" id="CP034791">
    <property type="protein sequence ID" value="AZT91001.1"/>
    <property type="molecule type" value="Genomic_DNA"/>
</dbReference>
<dbReference type="HAMAP" id="MF_01007">
    <property type="entry name" value="16SrRNA_methyltr_H"/>
    <property type="match status" value="1"/>
</dbReference>
<dbReference type="InterPro" id="IPR002903">
    <property type="entry name" value="RsmH"/>
</dbReference>
<comment type="function">
    <text evidence="7">Specifically methylates the N4 position of cytidine in position 1402 (C1402) of 16S rRNA.</text>
</comment>
<dbReference type="AlphaFoldDB" id="A0A3T0D797"/>
<dbReference type="KEGG" id="ccha:ELD05_10305"/>
<protein>
    <recommendedName>
        <fullName evidence="7">Ribosomal RNA small subunit methyltransferase H</fullName>
        <ecNumber evidence="7">2.1.1.199</ecNumber>
    </recommendedName>
    <alternativeName>
        <fullName evidence="7">16S rRNA m(4)C1402 methyltransferase</fullName>
    </alternativeName>
    <alternativeName>
        <fullName evidence="7">rRNA (cytosine-N(4)-)-methyltransferase RsmH</fullName>
    </alternativeName>
</protein>
<evidence type="ECO:0000256" key="5">
    <source>
        <dbReference type="ARBA" id="ARBA00022679"/>
    </source>
</evidence>
<feature type="binding site" evidence="7">
    <location>
        <position position="106"/>
    </location>
    <ligand>
        <name>S-adenosyl-L-methionine</name>
        <dbReference type="ChEBI" id="CHEBI:59789"/>
    </ligand>
</feature>
<evidence type="ECO:0000256" key="6">
    <source>
        <dbReference type="ARBA" id="ARBA00022691"/>
    </source>
</evidence>
<keyword evidence="2 7" id="KW-0963">Cytoplasm</keyword>
<organism evidence="8 9">
    <name type="scientific">Caldicellulosiruptor changbaiensis</name>
    <dbReference type="NCBI Taxonomy" id="1222016"/>
    <lineage>
        <taxon>Bacteria</taxon>
        <taxon>Bacillati</taxon>
        <taxon>Bacillota</taxon>
        <taxon>Bacillota incertae sedis</taxon>
        <taxon>Caldicellulosiruptorales</taxon>
        <taxon>Caldicellulosiruptoraceae</taxon>
        <taxon>Caldicellulosiruptor</taxon>
    </lineage>
</organism>
<keyword evidence="6 7" id="KW-0949">S-adenosyl-L-methionine</keyword>
<dbReference type="NCBIfam" id="TIGR00006">
    <property type="entry name" value="16S rRNA (cytosine(1402)-N(4))-methyltransferase RsmH"/>
    <property type="match status" value="1"/>
</dbReference>
<dbReference type="InterPro" id="IPR023397">
    <property type="entry name" value="SAM-dep_MeTrfase_MraW_recog"/>
</dbReference>
<keyword evidence="5 7" id="KW-0808">Transferase</keyword>
<evidence type="ECO:0000256" key="4">
    <source>
        <dbReference type="ARBA" id="ARBA00022603"/>
    </source>
</evidence>
<feature type="binding site" evidence="7">
    <location>
        <position position="99"/>
    </location>
    <ligand>
        <name>S-adenosyl-L-methionine</name>
        <dbReference type="ChEBI" id="CHEBI:59789"/>
    </ligand>
</feature>
<keyword evidence="3 7" id="KW-0698">rRNA processing</keyword>
<name>A0A3T0D797_9FIRM</name>
<evidence type="ECO:0000256" key="7">
    <source>
        <dbReference type="HAMAP-Rule" id="MF_01007"/>
    </source>
</evidence>
<dbReference type="EC" id="2.1.1.199" evidence="7"/>
<gene>
    <name evidence="7 8" type="primary">rsmH</name>
    <name evidence="8" type="ORF">ELD05_10305</name>
</gene>
<evidence type="ECO:0000256" key="2">
    <source>
        <dbReference type="ARBA" id="ARBA00022490"/>
    </source>
</evidence>
<proteinExistence type="inferred from homology"/>
<dbReference type="PIRSF" id="PIRSF004486">
    <property type="entry name" value="MraW"/>
    <property type="match status" value="1"/>
</dbReference>
<dbReference type="Gene3D" id="1.10.150.170">
    <property type="entry name" value="Putative methyltransferase TM0872, insert domain"/>
    <property type="match status" value="1"/>
</dbReference>
<dbReference type="Gene3D" id="3.40.50.150">
    <property type="entry name" value="Vaccinia Virus protein VP39"/>
    <property type="match status" value="1"/>
</dbReference>
<sequence>MYEHIPVLLEESTSYLVTKPDGVYVDATFGLGGHSKRILEKLSNKGFLIAIDKDEEAVELGKEKFKECNNIKIVHSSFSRLDEVLNFLGIDKIDGILFDLGVSSLQLDKPERGFSYNSDSFLDMRMDKTSKLTAYDVVNKYSEKELERIIREYGEERYARKIAKEIVKRRQQKPITTTKELNDLINSVVPRLKDGSNPAKRTFQAIRIEVNSELEEIKVALEKSIRFLKSGGRVCVISFHSLEDRIVKEFFKYHSLECVCPKDIPVCVCGKKKELNILTKKPITPTKEEIEKNKRSHSAKLRVAEKI</sequence>
<dbReference type="GO" id="GO:0005737">
    <property type="term" value="C:cytoplasm"/>
    <property type="evidence" value="ECO:0007669"/>
    <property type="project" value="UniProtKB-SubCell"/>
</dbReference>
<dbReference type="Proteomes" id="UP000282930">
    <property type="component" value="Chromosome"/>
</dbReference>
<keyword evidence="4 7" id="KW-0489">Methyltransferase</keyword>
<comment type="subcellular location">
    <subcellularLocation>
        <location evidence="7">Cytoplasm</location>
    </subcellularLocation>
</comment>
<accession>A0A3T0D797</accession>